<gene>
    <name evidence="2" type="ORF">SPARVUS_LOCUS2990904</name>
</gene>
<accession>A0ABN9BIG8</accession>
<evidence type="ECO:0000313" key="2">
    <source>
        <dbReference type="EMBL" id="CAI9547439.1"/>
    </source>
</evidence>
<proteinExistence type="predicted"/>
<keyword evidence="3" id="KW-1185">Reference proteome</keyword>
<evidence type="ECO:0000313" key="3">
    <source>
        <dbReference type="Proteomes" id="UP001162483"/>
    </source>
</evidence>
<organism evidence="2 3">
    <name type="scientific">Staurois parvus</name>
    <dbReference type="NCBI Taxonomy" id="386267"/>
    <lineage>
        <taxon>Eukaryota</taxon>
        <taxon>Metazoa</taxon>
        <taxon>Chordata</taxon>
        <taxon>Craniata</taxon>
        <taxon>Vertebrata</taxon>
        <taxon>Euteleostomi</taxon>
        <taxon>Amphibia</taxon>
        <taxon>Batrachia</taxon>
        <taxon>Anura</taxon>
        <taxon>Neobatrachia</taxon>
        <taxon>Ranoidea</taxon>
        <taxon>Ranidae</taxon>
        <taxon>Staurois</taxon>
    </lineage>
</organism>
<reference evidence="2" key="1">
    <citation type="submission" date="2023-05" db="EMBL/GenBank/DDBJ databases">
        <authorList>
            <person name="Stuckert A."/>
        </authorList>
    </citation>
    <scope>NUCLEOTIDE SEQUENCE</scope>
</reference>
<evidence type="ECO:0000256" key="1">
    <source>
        <dbReference type="SAM" id="MobiDB-lite"/>
    </source>
</evidence>
<protein>
    <submittedName>
        <fullName evidence="2">Uncharacterized protein</fullName>
    </submittedName>
</protein>
<dbReference type="EMBL" id="CATNWA010004280">
    <property type="protein sequence ID" value="CAI9547439.1"/>
    <property type="molecule type" value="Genomic_DNA"/>
</dbReference>
<feature type="non-terminal residue" evidence="2">
    <location>
        <position position="73"/>
    </location>
</feature>
<name>A0ABN9BIG8_9NEOB</name>
<dbReference type="Proteomes" id="UP001162483">
    <property type="component" value="Unassembled WGS sequence"/>
</dbReference>
<feature type="region of interest" description="Disordered" evidence="1">
    <location>
        <begin position="1"/>
        <end position="56"/>
    </location>
</feature>
<feature type="compositionally biased region" description="Low complexity" evidence="1">
    <location>
        <begin position="1"/>
        <end position="10"/>
    </location>
</feature>
<sequence length="73" mass="7643">MDGWQSSSVVRRARSAMCGQRGTKGAGREWSGAQAGFSNSQAARGKGAGREWSGAQAGFSNSRAALGVQRIRQ</sequence>
<comment type="caution">
    <text evidence="2">The sequence shown here is derived from an EMBL/GenBank/DDBJ whole genome shotgun (WGS) entry which is preliminary data.</text>
</comment>